<dbReference type="EMBL" id="BNCO01000015">
    <property type="protein sequence ID" value="GIL53498.1"/>
    <property type="molecule type" value="Genomic_DNA"/>
</dbReference>
<gene>
    <name evidence="3" type="ORF">Vafri_9087</name>
</gene>
<feature type="compositionally biased region" description="Basic and acidic residues" evidence="2">
    <location>
        <begin position="23"/>
        <end position="35"/>
    </location>
</feature>
<evidence type="ECO:0000313" key="3">
    <source>
        <dbReference type="EMBL" id="GIL53498.1"/>
    </source>
</evidence>
<accession>A0A8J4B3Q1</accession>
<feature type="region of interest" description="Disordered" evidence="2">
    <location>
        <begin position="17"/>
        <end position="40"/>
    </location>
</feature>
<evidence type="ECO:0000313" key="4">
    <source>
        <dbReference type="Proteomes" id="UP000747399"/>
    </source>
</evidence>
<dbReference type="InterPro" id="IPR018865">
    <property type="entry name" value="STK19-like"/>
</dbReference>
<comment type="similarity">
    <text evidence="1">Belongs to the STK19 family.</text>
</comment>
<dbReference type="Proteomes" id="UP000747399">
    <property type="component" value="Unassembled WGS sequence"/>
</dbReference>
<feature type="compositionally biased region" description="Low complexity" evidence="2">
    <location>
        <begin position="152"/>
        <end position="165"/>
    </location>
</feature>
<dbReference type="PANTHER" id="PTHR15243">
    <property type="entry name" value="SERINE/THREONINE-PROTEIN KINASE 19"/>
    <property type="match status" value="1"/>
</dbReference>
<dbReference type="AlphaFoldDB" id="A0A8J4B3Q1"/>
<dbReference type="PANTHER" id="PTHR15243:SF0">
    <property type="entry name" value="SERINE_THREONINE-PROTEIN KINASE 19"/>
    <property type="match status" value="1"/>
</dbReference>
<comment type="caution">
    <text evidence="3">The sequence shown here is derived from an EMBL/GenBank/DDBJ whole genome shotgun (WGS) entry which is preliminary data.</text>
</comment>
<organism evidence="3 4">
    <name type="scientific">Volvox africanus</name>
    <dbReference type="NCBI Taxonomy" id="51714"/>
    <lineage>
        <taxon>Eukaryota</taxon>
        <taxon>Viridiplantae</taxon>
        <taxon>Chlorophyta</taxon>
        <taxon>core chlorophytes</taxon>
        <taxon>Chlorophyceae</taxon>
        <taxon>CS clade</taxon>
        <taxon>Chlamydomonadales</taxon>
        <taxon>Volvocaceae</taxon>
        <taxon>Volvox</taxon>
    </lineage>
</organism>
<evidence type="ECO:0000256" key="1">
    <source>
        <dbReference type="ARBA" id="ARBA00093458"/>
    </source>
</evidence>
<sequence length="309" mass="31566">MSGLAELERAKRRRLQQAYTDLRPLDKGNDDERQAKLRNLMLGAAADASLPPSGSSSRSQSSGALAAAAAASINGVEITHRRVTSNTVGSGSGSGGVRRQWSAASGSAAVSITRAPPPGPMDGGFLPESDPVQRLSQLPLPIGGGGCGGTTAGVPPGRGSAAAGGACPPSHLAGVHSGRSGHGAGAAEAVTAAAAAVPPVAAAQFNPFNCDTDDADVALPSDVELALISVKSDLRSHPGSADLPPMALRSHLSCLLADRLTVERQLDEQRRANRVRVFKLPTGTPALTCHRQQLGLFLRREVIGRPGNE</sequence>
<protein>
    <submittedName>
        <fullName evidence="3">Uncharacterized protein</fullName>
    </submittedName>
</protein>
<feature type="region of interest" description="Disordered" evidence="2">
    <location>
        <begin position="138"/>
        <end position="165"/>
    </location>
</feature>
<evidence type="ECO:0000256" key="2">
    <source>
        <dbReference type="SAM" id="MobiDB-lite"/>
    </source>
</evidence>
<feature type="compositionally biased region" description="Gly residues" evidence="2">
    <location>
        <begin position="142"/>
        <end position="151"/>
    </location>
</feature>
<keyword evidence="4" id="KW-1185">Reference proteome</keyword>
<name>A0A8J4B3Q1_9CHLO</name>
<proteinExistence type="inferred from homology"/>
<reference evidence="3" key="1">
    <citation type="journal article" date="2021" name="Proc. Natl. Acad. Sci. U.S.A.">
        <title>Three genomes in the algal genus Volvox reveal the fate of a haploid sex-determining region after a transition to homothallism.</title>
        <authorList>
            <person name="Yamamoto K."/>
            <person name="Hamaji T."/>
            <person name="Kawai-Toyooka H."/>
            <person name="Matsuzaki R."/>
            <person name="Takahashi F."/>
            <person name="Nishimura Y."/>
            <person name="Kawachi M."/>
            <person name="Noguchi H."/>
            <person name="Minakuchi Y."/>
            <person name="Umen J.G."/>
            <person name="Toyoda A."/>
            <person name="Nozaki H."/>
        </authorList>
    </citation>
    <scope>NUCLEOTIDE SEQUENCE</scope>
    <source>
        <strain evidence="3">NIES-3780</strain>
    </source>
</reference>